<dbReference type="GO" id="GO:0000981">
    <property type="term" value="F:DNA-binding transcription factor activity, RNA polymerase II-specific"/>
    <property type="evidence" value="ECO:0007669"/>
    <property type="project" value="TreeGrafter"/>
</dbReference>
<evidence type="ECO:0000256" key="1">
    <source>
        <dbReference type="ARBA" id="ARBA00022723"/>
    </source>
</evidence>
<reference evidence="8" key="3">
    <citation type="submission" date="2025-09" db="UniProtKB">
        <authorList>
            <consortium name="Ensembl"/>
        </authorList>
    </citation>
    <scope>IDENTIFICATION</scope>
</reference>
<reference evidence="8" key="2">
    <citation type="submission" date="2025-08" db="UniProtKB">
        <authorList>
            <consortium name="Ensembl"/>
        </authorList>
    </citation>
    <scope>IDENTIFICATION</scope>
</reference>
<evidence type="ECO:0000259" key="7">
    <source>
        <dbReference type="PROSITE" id="PS50157"/>
    </source>
</evidence>
<evidence type="ECO:0000256" key="5">
    <source>
        <dbReference type="PROSITE-ProRule" id="PRU00042"/>
    </source>
</evidence>
<feature type="compositionally biased region" description="Basic and acidic residues" evidence="6">
    <location>
        <begin position="61"/>
        <end position="78"/>
    </location>
</feature>
<dbReference type="FunFam" id="3.30.160.60:FF:000038">
    <property type="entry name" value="Zinc finger protein 624"/>
    <property type="match status" value="1"/>
</dbReference>
<reference evidence="9" key="1">
    <citation type="journal article" date="2018" name="PLoS ONE">
        <title>Chinook salmon (Oncorhynchus tshawytscha) genome and transcriptome.</title>
        <authorList>
            <person name="Christensen K.A."/>
            <person name="Leong J.S."/>
            <person name="Sakhrani D."/>
            <person name="Biagi C.A."/>
            <person name="Minkley D.R."/>
            <person name="Withler R.E."/>
            <person name="Rondeau E.B."/>
            <person name="Koop B.F."/>
            <person name="Devlin R.H."/>
        </authorList>
    </citation>
    <scope>NUCLEOTIDE SEQUENCE [LARGE SCALE GENOMIC DNA]</scope>
</reference>
<evidence type="ECO:0000256" key="4">
    <source>
        <dbReference type="ARBA" id="ARBA00022833"/>
    </source>
</evidence>
<keyword evidence="1" id="KW-0479">Metal-binding</keyword>
<dbReference type="GO" id="GO:0000978">
    <property type="term" value="F:RNA polymerase II cis-regulatory region sequence-specific DNA binding"/>
    <property type="evidence" value="ECO:0007669"/>
    <property type="project" value="TreeGrafter"/>
</dbReference>
<feature type="domain" description="C2H2-type" evidence="7">
    <location>
        <begin position="398"/>
        <end position="425"/>
    </location>
</feature>
<feature type="domain" description="C2H2-type" evidence="7">
    <location>
        <begin position="370"/>
        <end position="397"/>
    </location>
</feature>
<dbReference type="Ensembl" id="ENSOTST00005196842.1">
    <property type="protein sequence ID" value="ENSOTSP00005153362.1"/>
    <property type="gene ID" value="ENSOTSG00005045749.2"/>
</dbReference>
<dbReference type="FunFam" id="3.30.160.60:FF:002343">
    <property type="entry name" value="Zinc finger protein 33A"/>
    <property type="match status" value="1"/>
</dbReference>
<keyword evidence="3 5" id="KW-0863">Zinc-finger</keyword>
<dbReference type="PANTHER" id="PTHR23235:SF120">
    <property type="entry name" value="KRUPPEL-LIKE FACTOR 15"/>
    <property type="match status" value="1"/>
</dbReference>
<dbReference type="PANTHER" id="PTHR23235">
    <property type="entry name" value="KRUEPPEL-LIKE TRANSCRIPTION FACTOR"/>
    <property type="match status" value="1"/>
</dbReference>
<dbReference type="PROSITE" id="PS00028">
    <property type="entry name" value="ZINC_FINGER_C2H2_1"/>
    <property type="match status" value="3"/>
</dbReference>
<dbReference type="GeneTree" id="ENSGT00940000164807"/>
<name>A0AAZ3SJR7_ONCTS</name>
<dbReference type="GO" id="GO:0008270">
    <property type="term" value="F:zinc ion binding"/>
    <property type="evidence" value="ECO:0007669"/>
    <property type="project" value="UniProtKB-KW"/>
</dbReference>
<evidence type="ECO:0000256" key="3">
    <source>
        <dbReference type="ARBA" id="ARBA00022771"/>
    </source>
</evidence>
<dbReference type="SMART" id="SM00355">
    <property type="entry name" value="ZnF_C2H2"/>
    <property type="match status" value="3"/>
</dbReference>
<proteinExistence type="predicted"/>
<dbReference type="FunFam" id="3.30.160.60:FF:000446">
    <property type="entry name" value="Zinc finger protein"/>
    <property type="match status" value="1"/>
</dbReference>
<evidence type="ECO:0000256" key="6">
    <source>
        <dbReference type="SAM" id="MobiDB-lite"/>
    </source>
</evidence>
<dbReference type="InterPro" id="IPR013087">
    <property type="entry name" value="Znf_C2H2_type"/>
</dbReference>
<dbReference type="SUPFAM" id="SSF57667">
    <property type="entry name" value="beta-beta-alpha zinc fingers"/>
    <property type="match status" value="2"/>
</dbReference>
<evidence type="ECO:0000256" key="2">
    <source>
        <dbReference type="ARBA" id="ARBA00022737"/>
    </source>
</evidence>
<gene>
    <name evidence="8" type="primary">LOC112232465</name>
</gene>
<organism evidence="8 9">
    <name type="scientific">Oncorhynchus tshawytscha</name>
    <name type="common">Chinook salmon</name>
    <name type="synonym">Salmo tshawytscha</name>
    <dbReference type="NCBI Taxonomy" id="74940"/>
    <lineage>
        <taxon>Eukaryota</taxon>
        <taxon>Metazoa</taxon>
        <taxon>Chordata</taxon>
        <taxon>Craniata</taxon>
        <taxon>Vertebrata</taxon>
        <taxon>Euteleostomi</taxon>
        <taxon>Actinopterygii</taxon>
        <taxon>Neopterygii</taxon>
        <taxon>Teleostei</taxon>
        <taxon>Protacanthopterygii</taxon>
        <taxon>Salmoniformes</taxon>
        <taxon>Salmonidae</taxon>
        <taxon>Salmoninae</taxon>
        <taxon>Oncorhynchus</taxon>
    </lineage>
</organism>
<feature type="compositionally biased region" description="Polar residues" evidence="6">
    <location>
        <begin position="103"/>
        <end position="112"/>
    </location>
</feature>
<dbReference type="Gene3D" id="3.30.160.60">
    <property type="entry name" value="Classic Zinc Finger"/>
    <property type="match status" value="3"/>
</dbReference>
<dbReference type="PROSITE" id="PS50157">
    <property type="entry name" value="ZINC_FINGER_C2H2_2"/>
    <property type="match status" value="3"/>
</dbReference>
<dbReference type="AlphaFoldDB" id="A0AAZ3SJR7"/>
<keyword evidence="4" id="KW-0862">Zinc</keyword>
<dbReference type="InterPro" id="IPR036236">
    <property type="entry name" value="Znf_C2H2_sf"/>
</dbReference>
<keyword evidence="2" id="KW-0677">Repeat</keyword>
<sequence>MQHHGGEGHLTGGHRSFVKPAGQNTWRDDQPITVDEGSGTSTQQVIVIESADTEAAVPGVKQERSEGEDDPRQSRDIQTEVAGAPPVATEVPSTAPAPPRTRGNITEVSGTPNAVLKPETDTETLTVTHRLLHTGSDHRSDPERLGLGRPGCPPAPSSEYLPVFHQGQRTVHSGDDGDGDTLNTGGDDLSCSYATEMDPGNISLGLETQTDLSRGDWNRYSGSVYTEGCQDKKVEVIVVDEVTVKVEGDAPPTWNADCHLGDGHSQGRDFLDYRESLETNLNVTTQSPLHSFRDRNLVSTSMGPSDSHGRVLFDQVLNSNDRARAQVRGGGTTSGNSKEKRFLCMFCNKSFSCSQNVEIHQRVHTGEKPFSCTQCHMRFAQAGHLKRHQMVHTGEKPYSCPQCEKRFSRQDQLKIHLNVHTGERLFAYKHTAGRGSQRGSTSGCTSRKNIPLYNIESNHSTQ</sequence>
<keyword evidence="9" id="KW-1185">Reference proteome</keyword>
<accession>A0AAZ3SJR7</accession>
<protein>
    <recommendedName>
        <fullName evidence="7">C2H2-type domain-containing protein</fullName>
    </recommendedName>
</protein>
<feature type="domain" description="C2H2-type" evidence="7">
    <location>
        <begin position="342"/>
        <end position="369"/>
    </location>
</feature>
<feature type="region of interest" description="Disordered" evidence="6">
    <location>
        <begin position="1"/>
        <end position="116"/>
    </location>
</feature>
<evidence type="ECO:0000313" key="8">
    <source>
        <dbReference type="Ensembl" id="ENSOTSP00005153362.1"/>
    </source>
</evidence>
<dbReference type="Pfam" id="PF00096">
    <property type="entry name" value="zf-C2H2"/>
    <property type="match status" value="2"/>
</dbReference>
<dbReference type="Proteomes" id="UP000694402">
    <property type="component" value="Unassembled WGS sequence"/>
</dbReference>
<evidence type="ECO:0000313" key="9">
    <source>
        <dbReference type="Proteomes" id="UP000694402"/>
    </source>
</evidence>